<feature type="non-terminal residue" evidence="2">
    <location>
        <position position="1"/>
    </location>
</feature>
<accession>A0A4S4KC26</accession>
<feature type="domain" description="C2H2-type" evidence="1">
    <location>
        <begin position="94"/>
        <end position="114"/>
    </location>
</feature>
<sequence>EDFDDEDDLETHYEEEHTYCRRCGIMFDAEYELQEHKSDSDKHNICNSCDKDFATRWALIQHYVQSPRHDYCQRCDEHLLSEEELKSHYDNAHHRCHDCNRFFKNQRGLDEHDRQLDAAVFTT</sequence>
<feature type="domain" description="C2H2-type" evidence="1">
    <location>
        <begin position="18"/>
        <end position="43"/>
    </location>
</feature>
<dbReference type="SUPFAM" id="SSF57667">
    <property type="entry name" value="beta-beta-alpha zinc fingers"/>
    <property type="match status" value="1"/>
</dbReference>
<keyword evidence="3" id="KW-1185">Reference proteome</keyword>
<feature type="domain" description="C2H2-type" evidence="1">
    <location>
        <begin position="70"/>
        <end position="93"/>
    </location>
</feature>
<dbReference type="EMBL" id="SGPJ01000560">
    <property type="protein sequence ID" value="THG93839.1"/>
    <property type="molecule type" value="Genomic_DNA"/>
</dbReference>
<gene>
    <name evidence="2" type="ORF">EW026_g7507</name>
</gene>
<protein>
    <recommendedName>
        <fullName evidence="1">C2H2-type domain-containing protein</fullName>
    </recommendedName>
</protein>
<dbReference type="Proteomes" id="UP000309038">
    <property type="component" value="Unassembled WGS sequence"/>
</dbReference>
<comment type="caution">
    <text evidence="2">The sequence shown here is derived from an EMBL/GenBank/DDBJ whole genome shotgun (WGS) entry which is preliminary data.</text>
</comment>
<reference evidence="2 3" key="1">
    <citation type="submission" date="2019-02" db="EMBL/GenBank/DDBJ databases">
        <title>Genome sequencing of the rare red list fungi Phlebia centrifuga.</title>
        <authorList>
            <person name="Buettner E."/>
            <person name="Kellner H."/>
        </authorList>
    </citation>
    <scope>NUCLEOTIDE SEQUENCE [LARGE SCALE GENOMIC DNA]</scope>
    <source>
        <strain evidence="2 3">DSM 108282</strain>
    </source>
</reference>
<dbReference type="SMART" id="SM00355">
    <property type="entry name" value="ZnF_C2H2"/>
    <property type="match status" value="4"/>
</dbReference>
<proteinExistence type="predicted"/>
<evidence type="ECO:0000313" key="3">
    <source>
        <dbReference type="Proteomes" id="UP000309038"/>
    </source>
</evidence>
<dbReference type="InterPro" id="IPR013087">
    <property type="entry name" value="Znf_C2H2_type"/>
</dbReference>
<feature type="domain" description="C2H2-type" evidence="1">
    <location>
        <begin position="44"/>
        <end position="69"/>
    </location>
</feature>
<dbReference type="Gene3D" id="3.30.160.60">
    <property type="entry name" value="Classic Zinc Finger"/>
    <property type="match status" value="1"/>
</dbReference>
<name>A0A4S4KC26_9APHY</name>
<dbReference type="AlphaFoldDB" id="A0A4S4KC26"/>
<dbReference type="InterPro" id="IPR036236">
    <property type="entry name" value="Znf_C2H2_sf"/>
</dbReference>
<organism evidence="2 3">
    <name type="scientific">Hermanssonia centrifuga</name>
    <dbReference type="NCBI Taxonomy" id="98765"/>
    <lineage>
        <taxon>Eukaryota</taxon>
        <taxon>Fungi</taxon>
        <taxon>Dikarya</taxon>
        <taxon>Basidiomycota</taxon>
        <taxon>Agaricomycotina</taxon>
        <taxon>Agaricomycetes</taxon>
        <taxon>Polyporales</taxon>
        <taxon>Meruliaceae</taxon>
        <taxon>Hermanssonia</taxon>
    </lineage>
</organism>
<evidence type="ECO:0000259" key="1">
    <source>
        <dbReference type="SMART" id="SM00355"/>
    </source>
</evidence>
<evidence type="ECO:0000313" key="2">
    <source>
        <dbReference type="EMBL" id="THG93839.1"/>
    </source>
</evidence>